<dbReference type="Pfam" id="PF14588">
    <property type="entry name" value="YjgF_endoribonc"/>
    <property type="match status" value="1"/>
</dbReference>
<dbReference type="InterPro" id="IPR013813">
    <property type="entry name" value="Endoribo_LPSP/chorism_mut-like"/>
</dbReference>
<dbReference type="AlphaFoldDB" id="A0A382ATJ7"/>
<dbReference type="EMBL" id="UINC01026790">
    <property type="protein sequence ID" value="SVB04870.1"/>
    <property type="molecule type" value="Genomic_DNA"/>
</dbReference>
<accession>A0A382ATJ7</accession>
<reference evidence="2" key="1">
    <citation type="submission" date="2018-05" db="EMBL/GenBank/DDBJ databases">
        <authorList>
            <person name="Lanie J.A."/>
            <person name="Ng W.-L."/>
            <person name="Kazmierczak K.M."/>
            <person name="Andrzejewski T.M."/>
            <person name="Davidsen T.M."/>
            <person name="Wayne K.J."/>
            <person name="Tettelin H."/>
            <person name="Glass J.I."/>
            <person name="Rusch D."/>
            <person name="Podicherti R."/>
            <person name="Tsui H.-C.T."/>
            <person name="Winkler M.E."/>
        </authorList>
    </citation>
    <scope>NUCLEOTIDE SEQUENCE</scope>
</reference>
<dbReference type="PANTHER" id="PTHR43760">
    <property type="entry name" value="ENDORIBONUCLEASE-RELATED"/>
    <property type="match status" value="1"/>
</dbReference>
<gene>
    <name evidence="2" type="ORF">METZ01_LOCUS157724</name>
</gene>
<proteinExistence type="predicted"/>
<dbReference type="InterPro" id="IPR035959">
    <property type="entry name" value="RutC-like_sf"/>
</dbReference>
<evidence type="ECO:0000313" key="2">
    <source>
        <dbReference type="EMBL" id="SVB04870.1"/>
    </source>
</evidence>
<protein>
    <recommendedName>
        <fullName evidence="1">Endoribonuclease L-PSP/chorismate mutase-like domain-containing protein</fullName>
    </recommendedName>
</protein>
<sequence length="156" mass="16633">MPEVEKKLNDLGYQLPPPRTTMAGNFVPAVRTGNLVYLSGHGPSLPEGGFSHTGKLGADLTVDDGYAAARQTMLNLLTSLKGEIGDLDKMKRVIKLLCMVNAAQDFRESPAVANGASDLLVSIYGDAGRHARSAVGMAMLPGQMAVEFEMIVEVEE</sequence>
<dbReference type="CDD" id="cd02199">
    <property type="entry name" value="YjgF_YER057c_UK114_like_1"/>
    <property type="match status" value="1"/>
</dbReference>
<feature type="domain" description="Endoribonuclease L-PSP/chorismate mutase-like" evidence="1">
    <location>
        <begin position="8"/>
        <end position="140"/>
    </location>
</feature>
<dbReference type="Gene3D" id="3.30.1330.40">
    <property type="entry name" value="RutC-like"/>
    <property type="match status" value="1"/>
</dbReference>
<evidence type="ECO:0000259" key="1">
    <source>
        <dbReference type="Pfam" id="PF14588"/>
    </source>
</evidence>
<organism evidence="2">
    <name type="scientific">marine metagenome</name>
    <dbReference type="NCBI Taxonomy" id="408172"/>
    <lineage>
        <taxon>unclassified sequences</taxon>
        <taxon>metagenomes</taxon>
        <taxon>ecological metagenomes</taxon>
    </lineage>
</organism>
<dbReference type="PANTHER" id="PTHR43760:SF1">
    <property type="entry name" value="ENDORIBONUCLEASE L-PSP_CHORISMATE MUTASE-LIKE DOMAIN-CONTAINING PROTEIN"/>
    <property type="match status" value="1"/>
</dbReference>
<name>A0A382ATJ7_9ZZZZ</name>
<dbReference type="SUPFAM" id="SSF55298">
    <property type="entry name" value="YjgF-like"/>
    <property type="match status" value="1"/>
</dbReference>